<comment type="similarity">
    <text evidence="1 13">Belongs to the cholesterol-dependent cytolysin family.</text>
</comment>
<keyword evidence="5 13" id="KW-0800">Toxin</keyword>
<evidence type="ECO:0000256" key="8">
    <source>
        <dbReference type="ARBA" id="ARBA00022852"/>
    </source>
</evidence>
<dbReference type="PROSITE" id="PS00481">
    <property type="entry name" value="THIOL_CYTOLYSINS"/>
    <property type="match status" value="1"/>
</dbReference>
<dbReference type="GO" id="GO:0015485">
    <property type="term" value="F:cholesterol binding"/>
    <property type="evidence" value="ECO:0007669"/>
    <property type="project" value="InterPro"/>
</dbReference>
<dbReference type="PRINTS" id="PR01400">
    <property type="entry name" value="TACYTOLYSIN"/>
</dbReference>
<sequence>MKFKIISLLNPIKFLKFKSSIKFLGFMSLTNEGKIKKRGIYIMIRFKKTKLIASIAMALCLFSQPVISFSKDITDKNQSIDSGISSLSYNRNEVLASNGDKIESFVPKEGKKTGNKFIVVERQKRSLTTSPVDISIIDSVNDRTYPGALQLADKAFVENRPTILMVKRKPININIDLPGLKGENSIKVDDPTYGKVSGAIDELVSKWNKKYSSTHTLPARTQYSESMVYSKSQISSALNVNAKVLENSLGVDFNAVANNEKKVMILAYKQIFYTVSADLPKNPSDLFDDSVTFNDLKQKGVSNEAPPLMVSNVAYGRTIYVKLETTSSSKDVQAAFKALIKNTDIKNSQQYKDIYENSSFTAVVLGGDAQEHNKVVTKDFDEIRKVIKDNATFSTKNPAYPISYTSVFLKDNSVAAVHNKTDYIETTSTEYSKGKINLDHSGAYVAQFEVAWDEVSYDKEGNEVLTHKTWDGNYQDKTAHYSTVIPLEANARNIRIKARECTGLAWEWWRDVISEYDVPLTNNINVSIWGTTLYPGSSITYN</sequence>
<dbReference type="Gene3D" id="2.60.40.1430">
    <property type="entry name" value="Perfringolysin, domain 4"/>
    <property type="match status" value="1"/>
</dbReference>
<proteinExistence type="inferred from homology"/>
<keyword evidence="12 13" id="KW-0472">Membrane</keyword>
<evidence type="ECO:0000313" key="15">
    <source>
        <dbReference type="EMBL" id="EIA18602.1"/>
    </source>
</evidence>
<dbReference type="InterPro" id="IPR035390">
    <property type="entry name" value="Thiol_cytolys_C"/>
</dbReference>
<keyword evidence="11 13" id="KW-0446">Lipid-binding</keyword>
<organism evidence="15 16">
    <name type="scientific">Clostridium perfringens F262</name>
    <dbReference type="NCBI Taxonomy" id="883064"/>
    <lineage>
        <taxon>Bacteria</taxon>
        <taxon>Bacillati</taxon>
        <taxon>Bacillota</taxon>
        <taxon>Clostridia</taxon>
        <taxon>Eubacteriales</taxon>
        <taxon>Clostridiaceae</taxon>
        <taxon>Clostridium</taxon>
    </lineage>
</organism>
<evidence type="ECO:0000313" key="16">
    <source>
        <dbReference type="Proteomes" id="UP000005358"/>
    </source>
</evidence>
<evidence type="ECO:0000256" key="1">
    <source>
        <dbReference type="ARBA" id="ARBA00008503"/>
    </source>
</evidence>
<gene>
    <name evidence="15" type="ORF">HA1_00843</name>
</gene>
<keyword evidence="8 13" id="KW-0204">Cytolysis</keyword>
<evidence type="ECO:0000256" key="3">
    <source>
        <dbReference type="ARBA" id="ARBA00022511"/>
    </source>
</evidence>
<dbReference type="Gene3D" id="3.90.840.10">
    <property type="entry name" value="Thiol-activated cytolysin superfamily/Thiol-activated cytolysin, alpha-beta domain"/>
    <property type="match status" value="1"/>
</dbReference>
<dbReference type="Gene3D" id="3.40.30.40">
    <property type="entry name" value="Perfringolysin"/>
    <property type="match status" value="1"/>
</dbReference>
<comment type="caution">
    <text evidence="15">The sequence shown here is derived from an EMBL/GenBank/DDBJ whole genome shotgun (WGS) entry which is preliminary data.</text>
</comment>
<dbReference type="InterPro" id="IPR001869">
    <property type="entry name" value="Thiol_cytolysin"/>
</dbReference>
<evidence type="ECO:0000256" key="11">
    <source>
        <dbReference type="ARBA" id="ARBA00023121"/>
    </source>
</evidence>
<accession>A0AAV3FGE7</accession>
<keyword evidence="2 13" id="KW-1134">Transmembrane beta strand</keyword>
<dbReference type="GO" id="GO:0090729">
    <property type="term" value="F:toxin activity"/>
    <property type="evidence" value="ECO:0007669"/>
    <property type="project" value="UniProtKB-KW"/>
</dbReference>
<dbReference type="GO" id="GO:0005576">
    <property type="term" value="C:extracellular region"/>
    <property type="evidence" value="ECO:0007669"/>
    <property type="project" value="UniProtKB-SubCell"/>
</dbReference>
<keyword evidence="4 13" id="KW-0964">Secreted</keyword>
<dbReference type="Proteomes" id="UP000005358">
    <property type="component" value="Chromosome"/>
</dbReference>
<evidence type="ECO:0000256" key="4">
    <source>
        <dbReference type="ARBA" id="ARBA00022525"/>
    </source>
</evidence>
<evidence type="ECO:0000256" key="9">
    <source>
        <dbReference type="ARBA" id="ARBA00022870"/>
    </source>
</evidence>
<dbReference type="GO" id="GO:0020002">
    <property type="term" value="C:host cell plasma membrane"/>
    <property type="evidence" value="ECO:0007669"/>
    <property type="project" value="UniProtKB-SubCell"/>
</dbReference>
<dbReference type="AlphaFoldDB" id="A0AAV3FGE7"/>
<keyword evidence="3 13" id="KW-1032">Host cell membrane</keyword>
<evidence type="ECO:0000256" key="10">
    <source>
        <dbReference type="ARBA" id="ARBA00023026"/>
    </source>
</evidence>
<dbReference type="SUPFAM" id="SSF56978">
    <property type="entry name" value="Perfringolysin"/>
    <property type="match status" value="1"/>
</dbReference>
<keyword evidence="7 13" id="KW-0354">Hemolysis</keyword>
<evidence type="ECO:0000256" key="12">
    <source>
        <dbReference type="ARBA" id="ARBA00023136"/>
    </source>
</evidence>
<comment type="function">
    <text evidence="13">A cholesterol-dependent toxin that causes cytolysis by forming pores in cholesterol containing host membranes. After binding to target membranes, the protein undergoes a major conformation change, leading to its insertion in the host membrane and formation of an oligomeric pore complex. Cholesterol is required for binding to host membranes, membrane insertion and pore formation; cholesterol binding is mediated by a Thr-Leu pair in the C-terminus. Can be reversibly inactivated by oxidation.</text>
</comment>
<evidence type="ECO:0000256" key="6">
    <source>
        <dbReference type="ARBA" id="ARBA00022692"/>
    </source>
</evidence>
<dbReference type="InterPro" id="IPR036363">
    <property type="entry name" value="Thiol_cytolysin_ab_sf"/>
</dbReference>
<keyword evidence="6 13" id="KW-0812">Transmembrane</keyword>
<dbReference type="Pfam" id="PF17440">
    <property type="entry name" value="Thiol_cytolys_C"/>
    <property type="match status" value="1"/>
</dbReference>
<evidence type="ECO:0000256" key="5">
    <source>
        <dbReference type="ARBA" id="ARBA00022656"/>
    </source>
</evidence>
<dbReference type="InterPro" id="IPR038700">
    <property type="entry name" value="Thiol_cytolys_C_sf"/>
</dbReference>
<keyword evidence="10" id="KW-0843">Virulence</keyword>
<protein>
    <recommendedName>
        <fullName evidence="13">Thiol-activated cytolysin</fullName>
    </recommendedName>
</protein>
<name>A0AAV3FGE7_CLOPF</name>
<evidence type="ECO:0000259" key="14">
    <source>
        <dbReference type="Pfam" id="PF17440"/>
    </source>
</evidence>
<dbReference type="GO" id="GO:0031640">
    <property type="term" value="P:killing of cells of another organism"/>
    <property type="evidence" value="ECO:0007669"/>
    <property type="project" value="UniProtKB-KW"/>
</dbReference>
<evidence type="ECO:0000256" key="13">
    <source>
        <dbReference type="RuleBase" id="RU364025"/>
    </source>
</evidence>
<evidence type="ECO:0000256" key="2">
    <source>
        <dbReference type="ARBA" id="ARBA00022452"/>
    </source>
</evidence>
<dbReference type="Pfam" id="PF01289">
    <property type="entry name" value="Thiol_cytolysin"/>
    <property type="match status" value="1"/>
</dbReference>
<dbReference type="Gene3D" id="3.30.1040.20">
    <property type="match status" value="1"/>
</dbReference>
<dbReference type="FunFam" id="2.60.40.1430:FF:000001">
    <property type="entry name" value="Thiol-activated cytolysin"/>
    <property type="match status" value="1"/>
</dbReference>
<comment type="subcellular location">
    <subcellularLocation>
        <location evidence="13">Secreted</location>
    </subcellularLocation>
    <subcellularLocation>
        <location evidence="13">Host cell membrane</location>
        <topology evidence="13">Multi-pass membrane protein</topology>
    </subcellularLocation>
</comment>
<dbReference type="InterPro" id="IPR036359">
    <property type="entry name" value="Thiol_cytolysin_sf"/>
</dbReference>
<dbReference type="EMBL" id="AFES01000007">
    <property type="protein sequence ID" value="EIA18602.1"/>
    <property type="molecule type" value="Genomic_DNA"/>
</dbReference>
<keyword evidence="9 13" id="KW-1043">Host membrane</keyword>
<evidence type="ECO:0000256" key="7">
    <source>
        <dbReference type="ARBA" id="ARBA00022735"/>
    </source>
</evidence>
<feature type="domain" description="Thiol-activated cytolysin C-terminal" evidence="14">
    <location>
        <begin position="435"/>
        <end position="535"/>
    </location>
</feature>
<reference evidence="15 16" key="1">
    <citation type="journal article" date="2012" name="PLoS ONE">
        <title>Genome Sequencing and Analysis of a Type A Clostridium perfringens Isolate from a Case of Bovine Clostridial Abomasitis.</title>
        <authorList>
            <person name="Nowell V.J."/>
            <person name="Kropinski A.M."/>
            <person name="Songer J.G."/>
            <person name="Macinnes J.I."/>
            <person name="Parreira V.R."/>
            <person name="Prescott J.F."/>
        </authorList>
    </citation>
    <scope>NUCLEOTIDE SEQUENCE [LARGE SCALE GENOMIC DNA]</scope>
    <source>
        <strain evidence="15 16">F262</strain>
    </source>
</reference>